<reference evidence="5 6" key="1">
    <citation type="submission" date="2014-02" db="EMBL/GenBank/DDBJ databases">
        <title>Draft genome sequence of Lysinibacillus odysseyi NBRC 100172.</title>
        <authorList>
            <person name="Zhang F."/>
            <person name="Wang G."/>
            <person name="Zhang L."/>
        </authorList>
    </citation>
    <scope>NUCLEOTIDE SEQUENCE [LARGE SCALE GENOMIC DNA]</scope>
    <source>
        <strain evidence="5 6">NBRC 100172</strain>
    </source>
</reference>
<gene>
    <name evidence="5" type="ORF">CD32_16345</name>
</gene>
<feature type="compositionally biased region" description="Polar residues" evidence="2">
    <location>
        <begin position="220"/>
        <end position="230"/>
    </location>
</feature>
<dbReference type="OrthoDB" id="188440at2"/>
<dbReference type="RefSeq" id="WP_036156547.1">
    <property type="nucleotide sequence ID" value="NZ_AVCX01000003.1"/>
</dbReference>
<organism evidence="5 6">
    <name type="scientific">Lysinibacillus odysseyi 34hs-1 = NBRC 100172</name>
    <dbReference type="NCBI Taxonomy" id="1220589"/>
    <lineage>
        <taxon>Bacteria</taxon>
        <taxon>Bacillati</taxon>
        <taxon>Bacillota</taxon>
        <taxon>Bacilli</taxon>
        <taxon>Bacillales</taxon>
        <taxon>Bacillaceae</taxon>
        <taxon>Lysinibacillus</taxon>
    </lineage>
</organism>
<dbReference type="PROSITE" id="PS51272">
    <property type="entry name" value="SLH"/>
    <property type="match status" value="1"/>
</dbReference>
<dbReference type="Gene3D" id="3.40.50.410">
    <property type="entry name" value="von Willebrand factor, type A domain"/>
    <property type="match status" value="1"/>
</dbReference>
<dbReference type="InterPro" id="IPR036465">
    <property type="entry name" value="vWFA_dom_sf"/>
</dbReference>
<dbReference type="CDD" id="cd00198">
    <property type="entry name" value="vWFA"/>
    <property type="match status" value="1"/>
</dbReference>
<feature type="region of interest" description="Disordered" evidence="2">
    <location>
        <begin position="211"/>
        <end position="230"/>
    </location>
</feature>
<dbReference type="SMART" id="SM00327">
    <property type="entry name" value="VWA"/>
    <property type="match status" value="1"/>
</dbReference>
<dbReference type="Pfam" id="PF00092">
    <property type="entry name" value="VWA"/>
    <property type="match status" value="1"/>
</dbReference>
<accession>A0A0A3IIW8</accession>
<dbReference type="SUPFAM" id="SSF53300">
    <property type="entry name" value="vWA-like"/>
    <property type="match status" value="1"/>
</dbReference>
<dbReference type="Gene3D" id="2.60.40.10">
    <property type="entry name" value="Immunoglobulins"/>
    <property type="match status" value="1"/>
</dbReference>
<evidence type="ECO:0000259" key="4">
    <source>
        <dbReference type="PROSITE" id="PS51272"/>
    </source>
</evidence>
<evidence type="ECO:0000259" key="3">
    <source>
        <dbReference type="PROSITE" id="PS50234"/>
    </source>
</evidence>
<dbReference type="AlphaFoldDB" id="A0A0A3IIW8"/>
<dbReference type="InterPro" id="IPR001119">
    <property type="entry name" value="SLH_dom"/>
</dbReference>
<dbReference type="eggNOG" id="COG2304">
    <property type="taxonomic scope" value="Bacteria"/>
</dbReference>
<dbReference type="Proteomes" id="UP000030437">
    <property type="component" value="Unassembled WGS sequence"/>
</dbReference>
<evidence type="ECO:0000256" key="1">
    <source>
        <dbReference type="ARBA" id="ARBA00022729"/>
    </source>
</evidence>
<protein>
    <recommendedName>
        <fullName evidence="7">Aerotolerance regulator BatA</fullName>
    </recommendedName>
</protein>
<dbReference type="EMBL" id="JPVP01000058">
    <property type="protein sequence ID" value="KGR83400.1"/>
    <property type="molecule type" value="Genomic_DNA"/>
</dbReference>
<sequence length="975" mass="107280">MKKTIVLFFSFILLLSAWLPYMTKVEAAAISDVPTSNAKYQAVNWAVENGLMSLYTGKKFDLNGNVSESEMLLAFAKMDANYQHSLTSDMAYLYYSDLNIPLAGAANKTKRSRLATRVDFAVIYAAMRGLDLSKVHAVQYLYTQEITTGSSGKKTYEGYSPEKNISRGDLAVFLYRTAKKGKFAVEGLRAAATGKDDGKVTLPLNFVSSEGTSVELEKPGQNTSDVSPNTPNAMKAVQSVEVENKTLNANGHDVTMVTVKLKDSNGNTIPYDQSLTFKVYSEYFKSINFNPSANKLGAAEKAKLKYNPKEILEAPTAVTSPNGVSTAVVESDGGELTFFYRAPRMTKSMKDNIILEMADSSIGKNFASYKNSQIKIPVEYKVEPELRVSYEVYDGQTYAGEDGGGQTPSAPAYPAEVMKQGPITVSDINVDAGTLTVQSVNITPQYRYATLTLAQREISEQMFERIVADLLENTSTIQLDYYVDANGNAAYNIPFSYIPGSIIKEFGSNEPQEYAVLLYLFRLLPDKISEFSMADYKSVKSAQAIAQRITEADIRNSSFKDLRSVINGIDALAKLADQTKAAEDAASRPGDMPSYTKVVVTLVAPGGQVITNYNGQVTIEYNGQRKTVPFNRTQGTGSADSGRAIAYFDGAHYGKTEAKVTFSPETDSRYKELLKGLEGKIVKKEIIAHPPLNTLESCNRIQKVAFVVDESGSMKKADPNNLIDKKTRELMKTLNIDPTVATGFNSKGRFISKGTGEKVSKLEELYESQYRKGGTKISSGVEAAKAHLKEQQNIGSIPGAIILVSDGKANSNEAKDIITYAKQNNLKVFTVSVGSDANQTVLKNIAVQTDGQHFHLPNINNITAIYESLMKAMCINLVEACPPSFDSFQQADVTIGRTYLFIEAEANCGNVEKVKVKFYSVRGEIELDLQYIGLNRFELEHDIRKIHNFSIYEEVEFFAYDKAGKLLATKKIDIQ</sequence>
<dbReference type="STRING" id="1220589.CD32_16345"/>
<evidence type="ECO:0008006" key="7">
    <source>
        <dbReference type="Google" id="ProtNLM"/>
    </source>
</evidence>
<keyword evidence="1" id="KW-0732">Signal</keyword>
<evidence type="ECO:0000256" key="2">
    <source>
        <dbReference type="SAM" id="MobiDB-lite"/>
    </source>
</evidence>
<feature type="domain" description="SLH" evidence="4">
    <location>
        <begin position="26"/>
        <end position="89"/>
    </location>
</feature>
<comment type="caution">
    <text evidence="5">The sequence shown here is derived from an EMBL/GenBank/DDBJ whole genome shotgun (WGS) entry which is preliminary data.</text>
</comment>
<name>A0A0A3IIW8_9BACI</name>
<evidence type="ECO:0000313" key="5">
    <source>
        <dbReference type="EMBL" id="KGR83400.1"/>
    </source>
</evidence>
<dbReference type="PROSITE" id="PS50234">
    <property type="entry name" value="VWFA"/>
    <property type="match status" value="1"/>
</dbReference>
<evidence type="ECO:0000313" key="6">
    <source>
        <dbReference type="Proteomes" id="UP000030437"/>
    </source>
</evidence>
<feature type="domain" description="VWFA" evidence="3">
    <location>
        <begin position="703"/>
        <end position="869"/>
    </location>
</feature>
<proteinExistence type="predicted"/>
<dbReference type="Pfam" id="PF00395">
    <property type="entry name" value="SLH"/>
    <property type="match status" value="1"/>
</dbReference>
<keyword evidence="6" id="KW-1185">Reference proteome</keyword>
<dbReference type="InterPro" id="IPR013783">
    <property type="entry name" value="Ig-like_fold"/>
</dbReference>
<dbReference type="InterPro" id="IPR002035">
    <property type="entry name" value="VWF_A"/>
</dbReference>